<feature type="disulfide bond" evidence="9">
    <location>
        <begin position="1243"/>
        <end position="1261"/>
    </location>
</feature>
<feature type="chain" id="PRO_5045155353" evidence="13">
    <location>
        <begin position="19"/>
        <end position="1567"/>
    </location>
</feature>
<evidence type="ECO:0000256" key="10">
    <source>
        <dbReference type="PROSITE-ProRule" id="PRU00461"/>
    </source>
</evidence>
<feature type="repeat" description="LDL-receptor class B" evidence="10">
    <location>
        <begin position="631"/>
        <end position="673"/>
    </location>
</feature>
<dbReference type="GeneID" id="106458881"/>
<evidence type="ECO:0000256" key="3">
    <source>
        <dbReference type="ARBA" id="ARBA00022583"/>
    </source>
</evidence>
<feature type="signal peptide" evidence="13">
    <location>
        <begin position="1"/>
        <end position="18"/>
    </location>
</feature>
<keyword evidence="7" id="KW-0675">Receptor</keyword>
<feature type="repeat" description="LDL-receptor class B" evidence="10">
    <location>
        <begin position="1022"/>
        <end position="1065"/>
    </location>
</feature>
<feature type="repeat" description="LDL-receptor class B" evidence="10">
    <location>
        <begin position="418"/>
        <end position="460"/>
    </location>
</feature>
<dbReference type="Gene3D" id="4.10.400.10">
    <property type="entry name" value="Low-density Lipoprotein Receptor"/>
    <property type="match status" value="3"/>
</dbReference>
<evidence type="ECO:0000256" key="13">
    <source>
        <dbReference type="SAM" id="SignalP"/>
    </source>
</evidence>
<feature type="repeat" description="LDL-receptor class B" evidence="10">
    <location>
        <begin position="63"/>
        <end position="106"/>
    </location>
</feature>
<sequence length="1567" mass="176990">MGWMWLLVFISCFYLTRASPLLLFANRQDIRLIDIHGSGRNESKIFSSGVEDATALDFYIAGNKIFWTDIGLEMIKGMHINDSKSLKKIITTGLISPDGLACDWLGKKLYWTDSESNRIEVSNLDGSFRKVLFWDNLDQPRAISLVPMDGLMFWTDWGETPKIERAGMHGEQSTRKVIVTKDIFWPNGLTVDYETKRIYWADGKLKFISSMDFNGEHRQMVVHGEVLSHPFALTLFRDKLYWTDWQTKSIHSCSKTSCSSVETVVSKLKSPMDIHVYVEERQRYVETRCDTDNGGCSHLCLMSPVHPFYACACPTGIRLLEDNKTCAYGVQEQLLLARRTDLRRISLDTPDYTDVVLQLKDIKHSIAIDYDPIEEYVYWTDDETRTIKRAFLNGTGQENLIDTEIQHPDGIAVDWIAKNIYWTDTGTDRIEVARFNGSSRKVLISENLDEPRAIVVDPPGGYMYWTDWGNKSKIERAALDGTLREILISTGLFWPNGLAIDYEERKLYWGDARTDKIEVSNLDGTDRRELVSDQLPHIFGFTLLGTNACAINMGNCSHLCLNRPGKSYVCACPMGWELKTDNKTCKVPEAFLLYSSQVGIRRISLDTYNVEIVPVSSAEEIYALDSDIGENRLYWTDTKHKRISRAFINGTNVEYIVTTGLEVPDGIAVDWVAHNLYWTDMGYDRIEVSRLDGTSRKVLIWKDLDNPHSIALHPGKGRMYWSVWGKDPKIELAAMDGSKRKMLIGKVGRAKGLTVDYQKEKLYWVDIDKYVIEYSDLEGNERKQFEVSGSPFLLTQYGNYIYWNDNNKKTIQRVSKSDGGNHSLVHSSMDDIYSMLAFHASRHSGWNPCSGNGGCSHLCLALSRSNKTCACPTHFLLDNESGKCNAPRKFLLYSQKSYISRIVIDSEESPDTILTINDQRNIKAVSYDPVEEFVYWIDGRSQTVKRGFENGTMISTIVAYSKNSLCPDDIVIDPYSRLLYLSCTEKNMSSINVTRLDGTPVGVLITGENQKPRALALHFTRGLLYWINIVSSPRIERAKMDGLESVTVIKEGLQNPEAIAVDSDKDILFWSDYGTNRIESSDIDGGHRKTLRHDNKMKPLSLAVYKEFLYWIDSKHGTLQRFNKLTGEDFKQVLARKNHLTDLISVFPYKHFEKRSCINGNGGCTHLCLFGNNGEKRCACPKDLILAKDGKSCINPPCPSNKFSCSNGKNCIPIEWRCDGSSECDDGSDESNCPECNAHQFTCKDGHCITWDHVCDGIPQCSNGIDEKCCKDSFLCHESVSGVYNCIQSFHLCDGVPDCPDGSDEEESQCKNSHHPQVQVDYYLMEMNKTNYTIGIVIAVVVVLLIGVLAYICKKKTQGFDESEEGVDVAVTYKVLNQQQTSLLNRKNLPTGVIVPAQGNSTCPGRSVCRSELDSTNSPLYDRNHVTGASSSSSSTTPYPQETRNPPPSPVTIHSQCTYDCCCSSSVSLSRKSHPYYHERSCFSPSTSFITDACGNESEPYPYRQRHYNSRVELSYDSDTCHLPKTKNHYIMTYSSDSCPPPTPPTERSYCSFYIPPPPSPVPESDC</sequence>
<dbReference type="Pfam" id="PF00057">
    <property type="entry name" value="Ldl_recept_a"/>
    <property type="match status" value="2"/>
</dbReference>
<keyword evidence="2" id="KW-0245">EGF-like domain</keyword>
<evidence type="ECO:0000256" key="4">
    <source>
        <dbReference type="ARBA" id="ARBA00022737"/>
    </source>
</evidence>
<dbReference type="InterPro" id="IPR000742">
    <property type="entry name" value="EGF"/>
</dbReference>
<dbReference type="Pfam" id="PF14670">
    <property type="entry name" value="FXa_inhibition"/>
    <property type="match status" value="2"/>
</dbReference>
<protein>
    <submittedName>
        <fullName evidence="16">Low-density lipoprotein receptor-related protein 6-like</fullName>
    </submittedName>
</protein>
<feature type="repeat" description="LDL-receptor class B" evidence="10">
    <location>
        <begin position="375"/>
        <end position="417"/>
    </location>
</feature>
<feature type="repeat" description="LDL-receptor class B" evidence="10">
    <location>
        <begin position="107"/>
        <end position="149"/>
    </location>
</feature>
<feature type="disulfide bond" evidence="9">
    <location>
        <begin position="1236"/>
        <end position="1248"/>
    </location>
</feature>
<feature type="disulfide bond" evidence="9">
    <location>
        <begin position="1255"/>
        <end position="1270"/>
    </location>
</feature>
<dbReference type="PROSITE" id="PS01209">
    <property type="entry name" value="LDLRA_1"/>
    <property type="match status" value="1"/>
</dbReference>
<keyword evidence="8" id="KW-0325">Glycoprotein</keyword>
<proteinExistence type="predicted"/>
<feature type="repeat" description="LDL-receptor class B" evidence="10">
    <location>
        <begin position="461"/>
        <end position="504"/>
    </location>
</feature>
<keyword evidence="13" id="KW-0732">Signal</keyword>
<gene>
    <name evidence="16" type="primary">LOC106458881</name>
</gene>
<dbReference type="PANTHER" id="PTHR46513:SF41">
    <property type="entry name" value="LOW-DENSITY LIPOPROTEIN RECEPTOR-RELATED PROTEIN"/>
    <property type="match status" value="1"/>
</dbReference>
<feature type="repeat" description="LDL-receptor class B" evidence="10">
    <location>
        <begin position="150"/>
        <end position="195"/>
    </location>
</feature>
<dbReference type="Proteomes" id="UP000694941">
    <property type="component" value="Unplaced"/>
</dbReference>
<keyword evidence="15" id="KW-1185">Reference proteome</keyword>
<dbReference type="SMART" id="SM00135">
    <property type="entry name" value="LY"/>
    <property type="match status" value="18"/>
</dbReference>
<evidence type="ECO:0000256" key="7">
    <source>
        <dbReference type="ARBA" id="ARBA00023170"/>
    </source>
</evidence>
<keyword evidence="4" id="KW-0677">Repeat</keyword>
<feature type="disulfide bond" evidence="9">
    <location>
        <begin position="1218"/>
        <end position="1233"/>
    </location>
</feature>
<dbReference type="PRINTS" id="PR00261">
    <property type="entry name" value="LDLRECEPTOR"/>
</dbReference>
<dbReference type="InterPro" id="IPR002172">
    <property type="entry name" value="LDrepeatLR_classA_rpt"/>
</dbReference>
<keyword evidence="12" id="KW-0812">Transmembrane</keyword>
<dbReference type="InterPro" id="IPR000033">
    <property type="entry name" value="LDLR_classB_rpt"/>
</dbReference>
<evidence type="ECO:0000256" key="1">
    <source>
        <dbReference type="ARBA" id="ARBA00004167"/>
    </source>
</evidence>
<reference evidence="16" key="1">
    <citation type="submission" date="2025-08" db="UniProtKB">
        <authorList>
            <consortium name="RefSeq"/>
        </authorList>
    </citation>
    <scope>IDENTIFICATION</scope>
    <source>
        <tissue evidence="16">Muscle</tissue>
    </source>
</reference>
<dbReference type="PROSITE" id="PS51120">
    <property type="entry name" value="LDLRB"/>
    <property type="match status" value="13"/>
</dbReference>
<evidence type="ECO:0000256" key="5">
    <source>
        <dbReference type="ARBA" id="ARBA00023136"/>
    </source>
</evidence>
<feature type="transmembrane region" description="Helical" evidence="12">
    <location>
        <begin position="1332"/>
        <end position="1353"/>
    </location>
</feature>
<dbReference type="PROSITE" id="PS01186">
    <property type="entry name" value="EGF_2"/>
    <property type="match status" value="1"/>
</dbReference>
<evidence type="ECO:0000259" key="14">
    <source>
        <dbReference type="PROSITE" id="PS01186"/>
    </source>
</evidence>
<dbReference type="Gene3D" id="2.10.25.10">
    <property type="entry name" value="Laminin"/>
    <property type="match status" value="2"/>
</dbReference>
<comment type="subcellular location">
    <subcellularLocation>
        <location evidence="1">Membrane</location>
        <topology evidence="1">Single-pass membrane protein</topology>
    </subcellularLocation>
</comment>
<evidence type="ECO:0000256" key="11">
    <source>
        <dbReference type="SAM" id="MobiDB-lite"/>
    </source>
</evidence>
<feature type="repeat" description="LDL-receptor class B" evidence="10">
    <location>
        <begin position="717"/>
        <end position="759"/>
    </location>
</feature>
<feature type="repeat" description="LDL-receptor class B" evidence="10">
    <location>
        <begin position="196"/>
        <end position="239"/>
    </location>
</feature>
<dbReference type="InterPro" id="IPR036055">
    <property type="entry name" value="LDL_receptor-like_sf"/>
</dbReference>
<dbReference type="InterPro" id="IPR011042">
    <property type="entry name" value="6-blade_b-propeller_TolB-like"/>
</dbReference>
<feature type="domain" description="EGF-like" evidence="14">
    <location>
        <begin position="570"/>
        <end position="585"/>
    </location>
</feature>
<name>A0ABM1B386_LIMPO</name>
<keyword evidence="12" id="KW-1133">Transmembrane helix</keyword>
<evidence type="ECO:0000256" key="2">
    <source>
        <dbReference type="ARBA" id="ARBA00022536"/>
    </source>
</evidence>
<feature type="repeat" description="LDL-receptor class B" evidence="10">
    <location>
        <begin position="505"/>
        <end position="547"/>
    </location>
</feature>
<evidence type="ECO:0000256" key="8">
    <source>
        <dbReference type="ARBA" id="ARBA00023180"/>
    </source>
</evidence>
<evidence type="ECO:0000313" key="16">
    <source>
        <dbReference type="RefSeq" id="XP_013773894.1"/>
    </source>
</evidence>
<evidence type="ECO:0000256" key="9">
    <source>
        <dbReference type="PROSITE-ProRule" id="PRU00124"/>
    </source>
</evidence>
<keyword evidence="6 9" id="KW-1015">Disulfide bond</keyword>
<comment type="caution">
    <text evidence="9">Lacks conserved residue(s) required for the propagation of feature annotation.</text>
</comment>
<evidence type="ECO:0000256" key="6">
    <source>
        <dbReference type="ARBA" id="ARBA00023157"/>
    </source>
</evidence>
<dbReference type="PANTHER" id="PTHR46513">
    <property type="entry name" value="VITELLOGENIN RECEPTOR-LIKE PROTEIN-RELATED-RELATED"/>
    <property type="match status" value="1"/>
</dbReference>
<dbReference type="SUPFAM" id="SSF63825">
    <property type="entry name" value="YWTD domain"/>
    <property type="match status" value="4"/>
</dbReference>
<dbReference type="SUPFAM" id="SSF57196">
    <property type="entry name" value="EGF/Laminin"/>
    <property type="match status" value="2"/>
</dbReference>
<dbReference type="Gene3D" id="2.120.10.30">
    <property type="entry name" value="TolB, C-terminal domain"/>
    <property type="match status" value="4"/>
</dbReference>
<feature type="repeat" description="LDL-receptor class B" evidence="10">
    <location>
        <begin position="674"/>
        <end position="716"/>
    </location>
</feature>
<dbReference type="CDD" id="cd00112">
    <property type="entry name" value="LDLa"/>
    <property type="match status" value="3"/>
</dbReference>
<dbReference type="PROSITE" id="PS50068">
    <property type="entry name" value="LDLRA_2"/>
    <property type="match status" value="3"/>
</dbReference>
<dbReference type="SMART" id="SM00181">
    <property type="entry name" value="EGF"/>
    <property type="match status" value="5"/>
</dbReference>
<dbReference type="Pfam" id="PF00058">
    <property type="entry name" value="Ldl_recept_b"/>
    <property type="match status" value="10"/>
</dbReference>
<accession>A0ABM1B386</accession>
<dbReference type="InterPro" id="IPR050778">
    <property type="entry name" value="Cueball_EGF_LRP_Nidogen"/>
</dbReference>
<dbReference type="RefSeq" id="XP_013773894.1">
    <property type="nucleotide sequence ID" value="XM_013918440.2"/>
</dbReference>
<keyword evidence="5 12" id="KW-0472">Membrane</keyword>
<organism evidence="15 16">
    <name type="scientific">Limulus polyphemus</name>
    <name type="common">Atlantic horseshoe crab</name>
    <dbReference type="NCBI Taxonomy" id="6850"/>
    <lineage>
        <taxon>Eukaryota</taxon>
        <taxon>Metazoa</taxon>
        <taxon>Ecdysozoa</taxon>
        <taxon>Arthropoda</taxon>
        <taxon>Chelicerata</taxon>
        <taxon>Merostomata</taxon>
        <taxon>Xiphosura</taxon>
        <taxon>Limulidae</taxon>
        <taxon>Limulus</taxon>
    </lineage>
</organism>
<dbReference type="SUPFAM" id="SSF57424">
    <property type="entry name" value="LDL receptor-like module"/>
    <property type="match status" value="3"/>
</dbReference>
<evidence type="ECO:0000256" key="12">
    <source>
        <dbReference type="SAM" id="Phobius"/>
    </source>
</evidence>
<evidence type="ECO:0000313" key="15">
    <source>
        <dbReference type="Proteomes" id="UP000694941"/>
    </source>
</evidence>
<feature type="region of interest" description="Disordered" evidence="11">
    <location>
        <begin position="1401"/>
        <end position="1450"/>
    </location>
</feature>
<dbReference type="InterPro" id="IPR023415">
    <property type="entry name" value="LDLR_class-A_CS"/>
</dbReference>
<keyword evidence="3" id="KW-0254">Endocytosis</keyword>
<feature type="repeat" description="LDL-receptor class B" evidence="10">
    <location>
        <begin position="1066"/>
        <end position="1108"/>
    </location>
</feature>
<dbReference type="SMART" id="SM00192">
    <property type="entry name" value="LDLa"/>
    <property type="match status" value="3"/>
</dbReference>